<dbReference type="VEuPathDB" id="FungiDB:SDRG_04725"/>
<organism evidence="2 3">
    <name type="scientific">Saprolegnia diclina (strain VS20)</name>
    <dbReference type="NCBI Taxonomy" id="1156394"/>
    <lineage>
        <taxon>Eukaryota</taxon>
        <taxon>Sar</taxon>
        <taxon>Stramenopiles</taxon>
        <taxon>Oomycota</taxon>
        <taxon>Saprolegniomycetes</taxon>
        <taxon>Saprolegniales</taxon>
        <taxon>Saprolegniaceae</taxon>
        <taxon>Saprolegnia</taxon>
    </lineage>
</organism>
<feature type="region of interest" description="Disordered" evidence="1">
    <location>
        <begin position="1"/>
        <end position="34"/>
    </location>
</feature>
<name>T0QSK6_SAPDV</name>
<dbReference type="Proteomes" id="UP000030762">
    <property type="component" value="Unassembled WGS sequence"/>
</dbReference>
<evidence type="ECO:0000313" key="3">
    <source>
        <dbReference type="Proteomes" id="UP000030762"/>
    </source>
</evidence>
<accession>T0QSK6</accession>
<dbReference type="AlphaFoldDB" id="T0QSK6"/>
<proteinExistence type="predicted"/>
<sequence>MLELLVGPSRDPADSGTEVDSAMSKDSDAESCDTPTYEAARDAPEGFGDYIVEIMQTPETPLRAGVKGPCPPSDSNSALKVARRVIRVICTSFETKLEAFRTYTTLHGHCCIPVKFLTPISDDPGVGDWSSYLQGLKLGRMPFQLRQVPPKQLQRIAALTKIGFPWSLRPGQLQVLGVYYSITGHLHVSPSFVVPANAATWPRHLWGLSIRLPPGTETPFGRYRRSDDVDVDWVTCFQALEMFQLREGHCCVPKEYTVP</sequence>
<keyword evidence="3" id="KW-1185">Reference proteome</keyword>
<evidence type="ECO:0000313" key="2">
    <source>
        <dbReference type="EMBL" id="EQC37696.1"/>
    </source>
</evidence>
<protein>
    <recommendedName>
        <fullName evidence="4">Helicase-associated domain-containing protein</fullName>
    </recommendedName>
</protein>
<dbReference type="EMBL" id="JH767143">
    <property type="protein sequence ID" value="EQC37696.1"/>
    <property type="molecule type" value="Genomic_DNA"/>
</dbReference>
<evidence type="ECO:0008006" key="4">
    <source>
        <dbReference type="Google" id="ProtNLM"/>
    </source>
</evidence>
<evidence type="ECO:0000256" key="1">
    <source>
        <dbReference type="SAM" id="MobiDB-lite"/>
    </source>
</evidence>
<dbReference type="PANTHER" id="PTHR37066:SF1">
    <property type="entry name" value="LNS2_PITP DOMAIN-CONTAINING PROTEIN"/>
    <property type="match status" value="1"/>
</dbReference>
<dbReference type="PANTHER" id="PTHR37066">
    <property type="entry name" value="HELICASE-ASSOCIATED"/>
    <property type="match status" value="1"/>
</dbReference>
<dbReference type="GeneID" id="19945452"/>
<gene>
    <name evidence="2" type="ORF">SDRG_04725</name>
</gene>
<dbReference type="RefSeq" id="XP_008608629.1">
    <property type="nucleotide sequence ID" value="XM_008610407.1"/>
</dbReference>
<dbReference type="InParanoid" id="T0QSK6"/>
<reference evidence="2 3" key="1">
    <citation type="submission" date="2012-04" db="EMBL/GenBank/DDBJ databases">
        <title>The Genome Sequence of Saprolegnia declina VS20.</title>
        <authorList>
            <consortium name="The Broad Institute Genome Sequencing Platform"/>
            <person name="Russ C."/>
            <person name="Nusbaum C."/>
            <person name="Tyler B."/>
            <person name="van West P."/>
            <person name="Dieguez-Uribeondo J."/>
            <person name="de Bruijn I."/>
            <person name="Tripathy S."/>
            <person name="Jiang R."/>
            <person name="Young S.K."/>
            <person name="Zeng Q."/>
            <person name="Gargeya S."/>
            <person name="Fitzgerald M."/>
            <person name="Haas B."/>
            <person name="Abouelleil A."/>
            <person name="Alvarado L."/>
            <person name="Arachchi H.M."/>
            <person name="Berlin A."/>
            <person name="Chapman S.B."/>
            <person name="Goldberg J."/>
            <person name="Griggs A."/>
            <person name="Gujja S."/>
            <person name="Hansen M."/>
            <person name="Howarth C."/>
            <person name="Imamovic A."/>
            <person name="Larimer J."/>
            <person name="McCowen C."/>
            <person name="Montmayeur A."/>
            <person name="Murphy C."/>
            <person name="Neiman D."/>
            <person name="Pearson M."/>
            <person name="Priest M."/>
            <person name="Roberts A."/>
            <person name="Saif S."/>
            <person name="Shea T."/>
            <person name="Sisk P."/>
            <person name="Sykes S."/>
            <person name="Wortman J."/>
            <person name="Nusbaum C."/>
            <person name="Birren B."/>
        </authorList>
    </citation>
    <scope>NUCLEOTIDE SEQUENCE [LARGE SCALE GENOMIC DNA]</scope>
    <source>
        <strain evidence="2 3">VS20</strain>
    </source>
</reference>
<dbReference type="OrthoDB" id="10624692at2759"/>